<dbReference type="InterPro" id="IPR047777">
    <property type="entry name" value="LapA-like_RM"/>
</dbReference>
<dbReference type="InterPro" id="IPR011049">
    <property type="entry name" value="Serralysin-like_metalloprot_C"/>
</dbReference>
<dbReference type="NCBIfam" id="NF033682">
    <property type="entry name" value="retention_LapA"/>
    <property type="match status" value="1"/>
</dbReference>
<keyword evidence="3" id="KW-1185">Reference proteome</keyword>
<dbReference type="Proteomes" id="UP000325606">
    <property type="component" value="Chromosome"/>
</dbReference>
<evidence type="ECO:0000313" key="3">
    <source>
        <dbReference type="Proteomes" id="UP000325606"/>
    </source>
</evidence>
<name>A0A5J6LDA3_9GAMM</name>
<dbReference type="InterPro" id="IPR001343">
    <property type="entry name" value="Hemolysn_Ca-bd"/>
</dbReference>
<dbReference type="SUPFAM" id="SSF51120">
    <property type="entry name" value="beta-Roll"/>
    <property type="match status" value="1"/>
</dbReference>
<dbReference type="AlphaFoldDB" id="A0A5J6LDA3"/>
<dbReference type="RefSeq" id="WP_151054367.1">
    <property type="nucleotide sequence ID" value="NZ_CP044222.1"/>
</dbReference>
<dbReference type="GO" id="GO:0005509">
    <property type="term" value="F:calcium ion binding"/>
    <property type="evidence" value="ECO:0007669"/>
    <property type="project" value="InterPro"/>
</dbReference>
<dbReference type="EMBL" id="CP044222">
    <property type="protein sequence ID" value="QEW06231.1"/>
    <property type="molecule type" value="Genomic_DNA"/>
</dbReference>
<sequence length="629" mass="65010">METAIAVVLETSGEVFARTADGSLRSLQPGDELFAGETLVTAEGGRVVLDFGNGEIAALGPNQAIQMNEQLLGSSEPAPQDNQLTDPSVDAVLAALEGDGDLLDELEAPAAGADGAPEGGGSSIVQLVRIFESVDPLAFSFDPLAVEPFEAPIGDQDELLADEDDGTVLPPELALSSVQMVLAGATAITTANGMIDLGDFEQHQLYNPAPRPNSTRPASLQGLPKEFIESELGLEPGTLDQFNPDSNGVVNHTDTVDAWDGKLTSSQVSVKEGTGIQFGWVFYNGEGTVSYIEEGKNDLVVVVVTKPDGTKEVLQVSSSEELQAAITGNGQFNYQADQEGTYRFDWLVLNGRDTNFDSALAISQPAFTLNGSDYYGQPVDLSIDASLSSALPGESLSVEISGVPAGASFSAGSDQGGGIWSFTPAELEGLQFLPPVGFSGDLLLNVTATATLDGVSESVSGDLAIVVDVTTNTVSEGSINDDVLTGTSGNDLIHGYAGDDQINAGAGNDIMFGGLGADTFAWDLGDQGTEAAPALDIVGDFTLGDFGVDANADRIDLADLLSFSGGSDEITDFLSVSVSGSDSVISISNDGDGTITQNIVLKDVDLSTLGSNEAEIIDSLISSGNLIVE</sequence>
<evidence type="ECO:0000313" key="2">
    <source>
        <dbReference type="EMBL" id="QEW06231.1"/>
    </source>
</evidence>
<dbReference type="Pfam" id="PF00353">
    <property type="entry name" value="HemolysinCabind"/>
    <property type="match status" value="1"/>
</dbReference>
<organism evidence="2 3">
    <name type="scientific">Nitrincola iocasae</name>
    <dbReference type="NCBI Taxonomy" id="2614693"/>
    <lineage>
        <taxon>Bacteria</taxon>
        <taxon>Pseudomonadati</taxon>
        <taxon>Pseudomonadota</taxon>
        <taxon>Gammaproteobacteria</taxon>
        <taxon>Oceanospirillales</taxon>
        <taxon>Oceanospirillaceae</taxon>
        <taxon>Nitrincola</taxon>
    </lineage>
</organism>
<accession>A0A5J6LDA3</accession>
<dbReference type="Gene3D" id="2.150.10.10">
    <property type="entry name" value="Serralysin-like metalloprotease, C-terminal"/>
    <property type="match status" value="1"/>
</dbReference>
<reference evidence="2 3" key="1">
    <citation type="submission" date="2019-09" db="EMBL/GenBank/DDBJ databases">
        <title>Nitrincola iocasae sp. nov., a bacterium isolated from the sediment collected at a cold seep field in South China Sea.</title>
        <authorList>
            <person name="Zhang H."/>
            <person name="Wang H."/>
            <person name="Li C."/>
        </authorList>
    </citation>
    <scope>NUCLEOTIDE SEQUENCE [LARGE SCALE GENOMIC DNA]</scope>
    <source>
        <strain evidence="2 3">KXZD1103</strain>
    </source>
</reference>
<gene>
    <name evidence="2" type="ORF">F5I99_06815</name>
</gene>
<protein>
    <submittedName>
        <fullName evidence="2">Retention module-containing protein</fullName>
    </submittedName>
</protein>
<dbReference type="NCBIfam" id="TIGR03661">
    <property type="entry name" value="T1SS_VCA0849"/>
    <property type="match status" value="1"/>
</dbReference>
<evidence type="ECO:0000256" key="1">
    <source>
        <dbReference type="ARBA" id="ARBA00022837"/>
    </source>
</evidence>
<keyword evidence="1" id="KW-0106">Calcium</keyword>
<dbReference type="PRINTS" id="PR00313">
    <property type="entry name" value="CABNDNGRPT"/>
</dbReference>
<proteinExistence type="predicted"/>
<dbReference type="KEGG" id="nik:F5I99_06815"/>
<dbReference type="InterPro" id="IPR019960">
    <property type="entry name" value="T1SS_VCA0849"/>
</dbReference>